<reference evidence="2 3" key="1">
    <citation type="submission" date="2023-07" db="EMBL/GenBank/DDBJ databases">
        <title>Sequencing the genomes of 1000 actinobacteria strains.</title>
        <authorList>
            <person name="Klenk H.-P."/>
        </authorList>
    </citation>
    <scope>NUCLEOTIDE SEQUENCE [LARGE SCALE GENOMIC DNA]</scope>
    <source>
        <strain evidence="2 3">DSM 44109</strain>
    </source>
</reference>
<dbReference type="RefSeq" id="WP_306870870.1">
    <property type="nucleotide sequence ID" value="NZ_JAUSRB010000002.1"/>
</dbReference>
<keyword evidence="3" id="KW-1185">Reference proteome</keyword>
<gene>
    <name evidence="2" type="ORF">J2S55_007496</name>
</gene>
<accession>A0ABT9RG54</accession>
<comment type="caution">
    <text evidence="2">The sequence shown here is derived from an EMBL/GenBank/DDBJ whole genome shotgun (WGS) entry which is preliminary data.</text>
</comment>
<protein>
    <submittedName>
        <fullName evidence="2">Uncharacterized protein</fullName>
    </submittedName>
</protein>
<name>A0ABT9RG54_9ACTN</name>
<evidence type="ECO:0000256" key="1">
    <source>
        <dbReference type="SAM" id="MobiDB-lite"/>
    </source>
</evidence>
<evidence type="ECO:0000313" key="2">
    <source>
        <dbReference type="EMBL" id="MDP9868230.1"/>
    </source>
</evidence>
<organism evidence="2 3">
    <name type="scientific">Streptosporangium brasiliense</name>
    <dbReference type="NCBI Taxonomy" id="47480"/>
    <lineage>
        <taxon>Bacteria</taxon>
        <taxon>Bacillati</taxon>
        <taxon>Actinomycetota</taxon>
        <taxon>Actinomycetes</taxon>
        <taxon>Streptosporangiales</taxon>
        <taxon>Streptosporangiaceae</taxon>
        <taxon>Streptosporangium</taxon>
    </lineage>
</organism>
<dbReference type="Proteomes" id="UP001230426">
    <property type="component" value="Unassembled WGS sequence"/>
</dbReference>
<sequence>MQVGGPPSKLFPKVFKEALTCVSVEDFADTTGTPRRLGGQLADRRAPTLGDPMDEAYSTPGVHEALM</sequence>
<feature type="region of interest" description="Disordered" evidence="1">
    <location>
        <begin position="30"/>
        <end position="67"/>
    </location>
</feature>
<dbReference type="EMBL" id="JAUSRB010000002">
    <property type="protein sequence ID" value="MDP9868230.1"/>
    <property type="molecule type" value="Genomic_DNA"/>
</dbReference>
<evidence type="ECO:0000313" key="3">
    <source>
        <dbReference type="Proteomes" id="UP001230426"/>
    </source>
</evidence>
<proteinExistence type="predicted"/>